<dbReference type="SMART" id="SM00513">
    <property type="entry name" value="SAP"/>
    <property type="match status" value="1"/>
</dbReference>
<name>A0AA40CMB1_9PEZI</name>
<feature type="compositionally biased region" description="Basic and acidic residues" evidence="1">
    <location>
        <begin position="534"/>
        <end position="550"/>
    </location>
</feature>
<feature type="compositionally biased region" description="Low complexity" evidence="1">
    <location>
        <begin position="101"/>
        <end position="118"/>
    </location>
</feature>
<feature type="compositionally biased region" description="Basic and acidic residues" evidence="1">
    <location>
        <begin position="252"/>
        <end position="273"/>
    </location>
</feature>
<feature type="compositionally biased region" description="Basic and acidic residues" evidence="1">
    <location>
        <begin position="125"/>
        <end position="136"/>
    </location>
</feature>
<feature type="compositionally biased region" description="Basic and acidic residues" evidence="1">
    <location>
        <begin position="572"/>
        <end position="586"/>
    </location>
</feature>
<keyword evidence="4" id="KW-1185">Reference proteome</keyword>
<dbReference type="SUPFAM" id="SSF54928">
    <property type="entry name" value="RNA-binding domain, RBD"/>
    <property type="match status" value="1"/>
</dbReference>
<dbReference type="EMBL" id="JAULSV010000005">
    <property type="protein sequence ID" value="KAK0643657.1"/>
    <property type="molecule type" value="Genomic_DNA"/>
</dbReference>
<feature type="domain" description="SAP" evidence="2">
    <location>
        <begin position="5"/>
        <end position="39"/>
    </location>
</feature>
<feature type="region of interest" description="Disordered" evidence="1">
    <location>
        <begin position="36"/>
        <end position="195"/>
    </location>
</feature>
<dbReference type="InterPro" id="IPR036361">
    <property type="entry name" value="SAP_dom_sf"/>
</dbReference>
<dbReference type="GO" id="GO:0003676">
    <property type="term" value="F:nucleic acid binding"/>
    <property type="evidence" value="ECO:0007669"/>
    <property type="project" value="InterPro"/>
</dbReference>
<accession>A0AA40CMB1</accession>
<feature type="compositionally biased region" description="Basic and acidic residues" evidence="1">
    <location>
        <begin position="167"/>
        <end position="183"/>
    </location>
</feature>
<feature type="region of interest" description="Disordered" evidence="1">
    <location>
        <begin position="403"/>
        <end position="482"/>
    </location>
</feature>
<dbReference type="CDD" id="cd12432">
    <property type="entry name" value="RRM_ACINU"/>
    <property type="match status" value="1"/>
</dbReference>
<dbReference type="InterPro" id="IPR034257">
    <property type="entry name" value="Acinus_RRM"/>
</dbReference>
<dbReference type="PANTHER" id="PTHR47031">
    <property type="entry name" value="SAP DNA-BINDING DOMAIN-CONTAINING PROTEIN"/>
    <property type="match status" value="1"/>
</dbReference>
<dbReference type="Gene3D" id="1.10.720.30">
    <property type="entry name" value="SAP domain"/>
    <property type="match status" value="1"/>
</dbReference>
<dbReference type="PANTHER" id="PTHR47031:SF3">
    <property type="entry name" value="SAP DOMAIN-CONTAINING PROTEIN"/>
    <property type="match status" value="1"/>
</dbReference>
<comment type="caution">
    <text evidence="3">The sequence shown here is derived from an EMBL/GenBank/DDBJ whole genome shotgun (WGS) entry which is preliminary data.</text>
</comment>
<organism evidence="3 4">
    <name type="scientific">Cercophora newfieldiana</name>
    <dbReference type="NCBI Taxonomy" id="92897"/>
    <lineage>
        <taxon>Eukaryota</taxon>
        <taxon>Fungi</taxon>
        <taxon>Dikarya</taxon>
        <taxon>Ascomycota</taxon>
        <taxon>Pezizomycotina</taxon>
        <taxon>Sordariomycetes</taxon>
        <taxon>Sordariomycetidae</taxon>
        <taxon>Sordariales</taxon>
        <taxon>Lasiosphaeriaceae</taxon>
        <taxon>Cercophora</taxon>
    </lineage>
</organism>
<dbReference type="InterPro" id="IPR003034">
    <property type="entry name" value="SAP_dom"/>
</dbReference>
<dbReference type="AlphaFoldDB" id="A0AA40CMB1"/>
<feature type="compositionally biased region" description="Basic and acidic residues" evidence="1">
    <location>
        <begin position="214"/>
        <end position="237"/>
    </location>
</feature>
<gene>
    <name evidence="3" type="ORF">B0T16DRAFT_187386</name>
</gene>
<evidence type="ECO:0000259" key="2">
    <source>
        <dbReference type="PROSITE" id="PS50800"/>
    </source>
</evidence>
<reference evidence="3" key="1">
    <citation type="submission" date="2023-06" db="EMBL/GenBank/DDBJ databases">
        <title>Genome-scale phylogeny and comparative genomics of the fungal order Sordariales.</title>
        <authorList>
            <consortium name="Lawrence Berkeley National Laboratory"/>
            <person name="Hensen N."/>
            <person name="Bonometti L."/>
            <person name="Westerberg I."/>
            <person name="Brannstrom I.O."/>
            <person name="Guillou S."/>
            <person name="Cros-Aarteil S."/>
            <person name="Calhoun S."/>
            <person name="Haridas S."/>
            <person name="Kuo A."/>
            <person name="Mondo S."/>
            <person name="Pangilinan J."/>
            <person name="Riley R."/>
            <person name="Labutti K."/>
            <person name="Andreopoulos B."/>
            <person name="Lipzen A."/>
            <person name="Chen C."/>
            <person name="Yanf M."/>
            <person name="Daum C."/>
            <person name="Ng V."/>
            <person name="Clum A."/>
            <person name="Steindorff A."/>
            <person name="Ohm R."/>
            <person name="Martin F."/>
            <person name="Silar P."/>
            <person name="Natvig D."/>
            <person name="Lalanne C."/>
            <person name="Gautier V."/>
            <person name="Ament-Velasquez S.L."/>
            <person name="Kruys A."/>
            <person name="Hutchinson M.I."/>
            <person name="Powell A.J."/>
            <person name="Barry K."/>
            <person name="Miller A.N."/>
            <person name="Grigoriev I.V."/>
            <person name="Debuchy R."/>
            <person name="Gladieux P."/>
            <person name="Thoren M.H."/>
            <person name="Johannesson H."/>
        </authorList>
    </citation>
    <scope>NUCLEOTIDE SEQUENCE</scope>
    <source>
        <strain evidence="3">SMH2532-1</strain>
    </source>
</reference>
<dbReference type="Proteomes" id="UP001174936">
    <property type="component" value="Unassembled WGS sequence"/>
</dbReference>
<evidence type="ECO:0000256" key="1">
    <source>
        <dbReference type="SAM" id="MobiDB-lite"/>
    </source>
</evidence>
<dbReference type="SUPFAM" id="SSF68906">
    <property type="entry name" value="SAP domain"/>
    <property type="match status" value="1"/>
</dbReference>
<sequence length="616" mass="68732">MATDWSRLTVVDLRAELKRRGLAQAGKKADLVERLVLADGEAPNDEKPAEQPDDATAAEDTPKKELLERETSPPKETDSTQPIETPIDTAPTSEPPAGPPSTSANEAANADATPEPAAQPSVSAHDAEPVIEKVEENAPTEGAAIVPEVMQDASRKRRSRSPPPEDEISRKRARPSDGDEKNTNDNQDLDAMPLDIVSGKDVSYAIIQPNITTDRAEPDSRPMELDNRDDQRAKRDTSVASDRNGEYMRPVSQDRDTRLSHDSMPDEDRHVAPSEHPATSALYIKNFMRPLRENTLRDYLCELAAPRGSEPDPDAVEDFFLDQIRTHALVRFRSTSAASRVRVALHGQVWPNERERKELWVDFVPPEKVAEWANQEQTEGGRGTRWEVRYDFDHDGNATARLANVDSEPPRQPSRLQPPPVAPVSSIPTGPSRQYGGVEGAPLGPRGRGTAAYRQDSFPAAGGEWKQTRTRPSLPYKPVAQDLADRRLDNMRSYYTKDRNRDLGREDEINRYTFENQDGFVDRGKENFVGIRPPHREREVQQRRAQERRNGPSYVPPPPRGGDRYYGSGRESSSRFDEPSRDEPRSRLNGAPMPTFDAYRGGGGGGRGGGRRGWRR</sequence>
<feature type="compositionally biased region" description="Pro residues" evidence="1">
    <location>
        <begin position="410"/>
        <end position="422"/>
    </location>
</feature>
<feature type="region of interest" description="Disordered" evidence="1">
    <location>
        <begin position="524"/>
        <end position="616"/>
    </location>
</feature>
<evidence type="ECO:0000313" key="4">
    <source>
        <dbReference type="Proteomes" id="UP001174936"/>
    </source>
</evidence>
<feature type="region of interest" description="Disordered" evidence="1">
    <location>
        <begin position="208"/>
        <end position="274"/>
    </location>
</feature>
<dbReference type="PROSITE" id="PS50800">
    <property type="entry name" value="SAP"/>
    <property type="match status" value="1"/>
</dbReference>
<dbReference type="InterPro" id="IPR035979">
    <property type="entry name" value="RBD_domain_sf"/>
</dbReference>
<proteinExistence type="predicted"/>
<dbReference type="Pfam" id="PF02037">
    <property type="entry name" value="SAP"/>
    <property type="match status" value="1"/>
</dbReference>
<evidence type="ECO:0000313" key="3">
    <source>
        <dbReference type="EMBL" id="KAK0643657.1"/>
    </source>
</evidence>
<protein>
    <recommendedName>
        <fullName evidence="2">SAP domain-containing protein</fullName>
    </recommendedName>
</protein>
<feature type="compositionally biased region" description="Basic and acidic residues" evidence="1">
    <location>
        <begin position="60"/>
        <end position="78"/>
    </location>
</feature>